<name>A0A6I2KWX1_9BURK</name>
<evidence type="ECO:0000256" key="2">
    <source>
        <dbReference type="ARBA" id="ARBA00007840"/>
    </source>
</evidence>
<dbReference type="SUPFAM" id="SSF56601">
    <property type="entry name" value="beta-lactamase/transpeptidase-like"/>
    <property type="match status" value="1"/>
</dbReference>
<evidence type="ECO:0000256" key="4">
    <source>
        <dbReference type="ARBA" id="ARBA00022801"/>
    </source>
</evidence>
<gene>
    <name evidence="9" type="primary">ampC</name>
    <name evidence="9" type="ORF">GJ699_09770</name>
</gene>
<dbReference type="PROSITE" id="PS00336">
    <property type="entry name" value="BETA_LACTAMASE_C"/>
    <property type="match status" value="1"/>
</dbReference>
<evidence type="ECO:0000256" key="5">
    <source>
        <dbReference type="ARBA" id="ARBA00023251"/>
    </source>
</evidence>
<dbReference type="GO" id="GO:0046677">
    <property type="term" value="P:response to antibiotic"/>
    <property type="evidence" value="ECO:0007669"/>
    <property type="project" value="UniProtKB-UniRule"/>
</dbReference>
<dbReference type="AlphaFoldDB" id="A0A6I2KWX1"/>
<proteinExistence type="inferred from homology"/>
<evidence type="ECO:0000259" key="8">
    <source>
        <dbReference type="Pfam" id="PF00144"/>
    </source>
</evidence>
<dbReference type="GO" id="GO:0030288">
    <property type="term" value="C:outer membrane-bounded periplasmic space"/>
    <property type="evidence" value="ECO:0007669"/>
    <property type="project" value="InterPro"/>
</dbReference>
<keyword evidence="10" id="KW-1185">Reference proteome</keyword>
<feature type="signal peptide" evidence="7">
    <location>
        <begin position="1"/>
        <end position="16"/>
    </location>
</feature>
<evidence type="ECO:0000313" key="10">
    <source>
        <dbReference type="Proteomes" id="UP000433309"/>
    </source>
</evidence>
<comment type="caution">
    <text evidence="9">The sequence shown here is derived from an EMBL/GenBank/DDBJ whole genome shotgun (WGS) entry which is preliminary data.</text>
</comment>
<accession>A0A6I2KWX1</accession>
<organism evidence="9 10">
    <name type="scientific">Duganella guangzhouensis</name>
    <dbReference type="NCBI Taxonomy" id="2666084"/>
    <lineage>
        <taxon>Bacteria</taxon>
        <taxon>Pseudomonadati</taxon>
        <taxon>Pseudomonadota</taxon>
        <taxon>Betaproteobacteria</taxon>
        <taxon>Burkholderiales</taxon>
        <taxon>Oxalobacteraceae</taxon>
        <taxon>Telluria group</taxon>
        <taxon>Duganella</taxon>
    </lineage>
</organism>
<feature type="chain" id="PRO_5026008460" description="Beta-lactamase" evidence="7">
    <location>
        <begin position="17"/>
        <end position="374"/>
    </location>
</feature>
<comment type="catalytic activity">
    <reaction evidence="1 6">
        <text>a beta-lactam + H2O = a substituted beta-amino acid</text>
        <dbReference type="Rhea" id="RHEA:20401"/>
        <dbReference type="ChEBI" id="CHEBI:15377"/>
        <dbReference type="ChEBI" id="CHEBI:35627"/>
        <dbReference type="ChEBI" id="CHEBI:140347"/>
        <dbReference type="EC" id="3.5.2.6"/>
    </reaction>
</comment>
<dbReference type="Proteomes" id="UP000433309">
    <property type="component" value="Unassembled WGS sequence"/>
</dbReference>
<dbReference type="GO" id="GO:0017001">
    <property type="term" value="P:antibiotic catabolic process"/>
    <property type="evidence" value="ECO:0007669"/>
    <property type="project" value="InterPro"/>
</dbReference>
<comment type="similarity">
    <text evidence="2 6">Belongs to the class-C beta-lactamase family.</text>
</comment>
<dbReference type="PANTHER" id="PTHR46825">
    <property type="entry name" value="D-ALANYL-D-ALANINE-CARBOXYPEPTIDASE/ENDOPEPTIDASE AMPH"/>
    <property type="match status" value="1"/>
</dbReference>
<dbReference type="Pfam" id="PF00144">
    <property type="entry name" value="Beta-lactamase"/>
    <property type="match status" value="1"/>
</dbReference>
<reference evidence="9 10" key="1">
    <citation type="submission" date="2019-11" db="EMBL/GenBank/DDBJ databases">
        <title>Novel species isolated from a subtropical stream in China.</title>
        <authorList>
            <person name="Lu H."/>
        </authorList>
    </citation>
    <scope>NUCLEOTIDE SEQUENCE [LARGE SCALE GENOMIC DNA]</scope>
    <source>
        <strain evidence="9 10">FT80W</strain>
    </source>
</reference>
<keyword evidence="7" id="KW-0732">Signal</keyword>
<dbReference type="InterPro" id="IPR050491">
    <property type="entry name" value="AmpC-like"/>
</dbReference>
<protein>
    <recommendedName>
        <fullName evidence="3 6">Beta-lactamase</fullName>
        <ecNumber evidence="3 6">3.5.2.6</ecNumber>
    </recommendedName>
</protein>
<dbReference type="PANTHER" id="PTHR46825:SF8">
    <property type="entry name" value="BETA-LACTAMASE-RELATED"/>
    <property type="match status" value="1"/>
</dbReference>
<dbReference type="NCBIfam" id="NF033085">
    <property type="entry name" value="bla_class_C"/>
    <property type="match status" value="1"/>
</dbReference>
<dbReference type="InterPro" id="IPR001586">
    <property type="entry name" value="Beta-lactam_class-C_AS"/>
</dbReference>
<evidence type="ECO:0000313" key="9">
    <source>
        <dbReference type="EMBL" id="MRW90271.1"/>
    </source>
</evidence>
<keyword evidence="5 6" id="KW-0046">Antibiotic resistance</keyword>
<dbReference type="InterPro" id="IPR012338">
    <property type="entry name" value="Beta-lactam/transpept-like"/>
</dbReference>
<dbReference type="EC" id="3.5.2.6" evidence="3 6"/>
<keyword evidence="4 6" id="KW-0378">Hydrolase</keyword>
<dbReference type="InterPro" id="IPR001466">
    <property type="entry name" value="Beta-lactam-related"/>
</dbReference>
<feature type="domain" description="Beta-lactamase-related" evidence="8">
    <location>
        <begin position="23"/>
        <end position="372"/>
    </location>
</feature>
<evidence type="ECO:0000256" key="7">
    <source>
        <dbReference type="SAM" id="SignalP"/>
    </source>
</evidence>
<evidence type="ECO:0000256" key="3">
    <source>
        <dbReference type="ARBA" id="ARBA00012865"/>
    </source>
</evidence>
<dbReference type="Gene3D" id="3.40.710.10">
    <property type="entry name" value="DD-peptidase/beta-lactamase superfamily"/>
    <property type="match status" value="1"/>
</dbReference>
<dbReference type="InterPro" id="IPR058136">
    <property type="entry name" value="AmpC"/>
</dbReference>
<dbReference type="EMBL" id="WKJK01000004">
    <property type="protein sequence ID" value="MRW90271.1"/>
    <property type="molecule type" value="Genomic_DNA"/>
</dbReference>
<evidence type="ECO:0000256" key="6">
    <source>
        <dbReference type="RuleBase" id="RU361140"/>
    </source>
</evidence>
<evidence type="ECO:0000256" key="1">
    <source>
        <dbReference type="ARBA" id="ARBA00001526"/>
    </source>
</evidence>
<sequence>MAYAIAACCCTSIVYAADLQTVVDQAIKPIMKEYDVPGIAVAVTVNGKPSYFSYGVASKESGAPVNENTLFELGSVSKTFTATMAAYALVQGKLSLDDHPSSFLPQLKGSAIDKATVLNFGTYTAGGLPQQIPDEVKNTEQDMLAYFRHFKPVAAPGKVRLYSNPSLGMFGHLAALSLQANAADVMEQQILPKLGLRHTYVRVPANAMTDYAWGYNDKLQPVRMSDDLFSTETYGVRSSSADLIRYLQTQIDPSHLDDTLRRAVEATHVGYFKTGANTQGLGWERYAYPVALETLQQGNSNNMSRGLNPTVRLSPALPASANTWYNKTGATRGFSSYVAFVPEKKIGIVILANHNYPIPERLKAAYAIMQALEN</sequence>
<dbReference type="GO" id="GO:0008800">
    <property type="term" value="F:beta-lactamase activity"/>
    <property type="evidence" value="ECO:0007669"/>
    <property type="project" value="UniProtKB-UniRule"/>
</dbReference>